<feature type="transmembrane region" description="Helical" evidence="1">
    <location>
        <begin position="67"/>
        <end position="86"/>
    </location>
</feature>
<sequence>MPVQGRPNRVLSEGRLMSMIAVLAGSGILMLLGLIHLYWAAGGKWGTKGVLPVREGETEPLFEPRPAGTAVIAVILFAISIMVLAHGGLLPGFGPNVVTGWGCTIFAAAFLLRAIGDFRYLGFFKRVKSTRFAAMDTQLYSPLCLLMAVLLYLASL</sequence>
<keyword evidence="1" id="KW-0812">Transmembrane</keyword>
<organism evidence="2 3">
    <name type="scientific">Paenibacillus foliorum</name>
    <dbReference type="NCBI Taxonomy" id="2654974"/>
    <lineage>
        <taxon>Bacteria</taxon>
        <taxon>Bacillati</taxon>
        <taxon>Bacillota</taxon>
        <taxon>Bacilli</taxon>
        <taxon>Bacillales</taxon>
        <taxon>Paenibacillaceae</taxon>
        <taxon>Paenibacillus</taxon>
    </lineage>
</organism>
<feature type="transmembrane region" description="Helical" evidence="1">
    <location>
        <begin position="137"/>
        <end position="155"/>
    </location>
</feature>
<accession>A0A972GSS0</accession>
<evidence type="ECO:0000313" key="2">
    <source>
        <dbReference type="EMBL" id="NOU92085.1"/>
    </source>
</evidence>
<feature type="transmembrane region" description="Helical" evidence="1">
    <location>
        <begin position="16"/>
        <end position="39"/>
    </location>
</feature>
<dbReference type="EMBL" id="WHOD01000009">
    <property type="protein sequence ID" value="NOU92085.1"/>
    <property type="molecule type" value="Genomic_DNA"/>
</dbReference>
<dbReference type="InterPro" id="IPR025058">
    <property type="entry name" value="DUF3995"/>
</dbReference>
<keyword evidence="3" id="KW-1185">Reference proteome</keyword>
<gene>
    <name evidence="2" type="ORF">GC093_02395</name>
</gene>
<comment type="caution">
    <text evidence="2">The sequence shown here is derived from an EMBL/GenBank/DDBJ whole genome shotgun (WGS) entry which is preliminary data.</text>
</comment>
<feature type="transmembrane region" description="Helical" evidence="1">
    <location>
        <begin position="98"/>
        <end position="116"/>
    </location>
</feature>
<keyword evidence="1" id="KW-1133">Transmembrane helix</keyword>
<protein>
    <submittedName>
        <fullName evidence="2">DUF3995 domain-containing protein</fullName>
    </submittedName>
</protein>
<dbReference type="Proteomes" id="UP000641588">
    <property type="component" value="Unassembled WGS sequence"/>
</dbReference>
<dbReference type="AlphaFoldDB" id="A0A972GSS0"/>
<evidence type="ECO:0000256" key="1">
    <source>
        <dbReference type="SAM" id="Phobius"/>
    </source>
</evidence>
<name>A0A972GSS0_9BACL</name>
<evidence type="ECO:0000313" key="3">
    <source>
        <dbReference type="Proteomes" id="UP000641588"/>
    </source>
</evidence>
<reference evidence="2" key="1">
    <citation type="submission" date="2019-10" db="EMBL/GenBank/DDBJ databases">
        <title>Description of Paenibacillus glebae sp. nov.</title>
        <authorList>
            <person name="Carlier A."/>
            <person name="Qi S."/>
        </authorList>
    </citation>
    <scope>NUCLEOTIDE SEQUENCE</scope>
    <source>
        <strain evidence="2">LMG 31456</strain>
    </source>
</reference>
<proteinExistence type="predicted"/>
<keyword evidence="1" id="KW-0472">Membrane</keyword>
<dbReference type="Pfam" id="PF13160">
    <property type="entry name" value="DUF3995"/>
    <property type="match status" value="1"/>
</dbReference>